<feature type="active site" evidence="4">
    <location>
        <position position="308"/>
    </location>
</feature>
<dbReference type="InterPro" id="IPR008265">
    <property type="entry name" value="Lipase_GDSL_AS"/>
</dbReference>
<comment type="caution">
    <text evidence="5">The sequence shown here is derived from an EMBL/GenBank/DDBJ whole genome shotgun (WGS) entry which is preliminary data.</text>
</comment>
<gene>
    <name evidence="5" type="ORF">CXK99_07900</name>
</gene>
<dbReference type="InterPro" id="IPR036709">
    <property type="entry name" value="Autotransporte_beta_dom_sf"/>
</dbReference>
<dbReference type="PROSITE" id="PS51208">
    <property type="entry name" value="AUTOTRANSPORTER"/>
    <property type="match status" value="1"/>
</dbReference>
<dbReference type="GO" id="GO:0016298">
    <property type="term" value="F:lipase activity"/>
    <property type="evidence" value="ECO:0007669"/>
    <property type="project" value="InterPro"/>
</dbReference>
<dbReference type="InterPro" id="IPR017186">
    <property type="entry name" value="Lipase_autotranspt_EstA"/>
</dbReference>
<comment type="similarity">
    <text evidence="1">Belongs to the 'GDSL' lipolytic enzyme family.</text>
</comment>
<dbReference type="InterPro" id="IPR051058">
    <property type="entry name" value="GDSL_Est/Lipase"/>
</dbReference>
<protein>
    <submittedName>
        <fullName evidence="5">Autotransporter domain-containing esterase</fullName>
    </submittedName>
</protein>
<sequence length="640" mass="68338">MQSALKPLAAIILLTCATGTATANSGPFSQFVVFGDSLSDAGNFPDLQSPTLGGNPTGGLRFTNRTGPTYGAGEYSGEVGTQRLASMLGLQSLPSTPILPALLTGNPDGTNYAVGGYRTDQILDSINFESTVSAGGATRTRSGYLIENPRIDSNALYYLNGGGNDIFQLTTNPVTMAAAAGNLVAGVGALQGAGARYIIVSDLPDVGITPLGAISGPAAAATLNFLSDQFNTELASQLQAQGGNYVLVNNRLLLAEVRADLAAFGFDPNVAQTAVCFDPSSSTSPCLPDPTYSLGGTAPDPNRLLFNDAVHPTTAVHQISADYLYSIISAPWEISLLPEMGRSALRAHLQQLDNELSAQRGDWQAVGAWRTFVQGGYNRPEYDGYGGGDGHGLSLSLGVTHRLSETWLAGVSLGLAENSLELGRNDSDYDMRSYLATAFARYEQQRLFADFSLSVGYLDYHNLKRTFALGVTERTEKGDTEGTLWGAAAKVGFNLMQPGDQLQFGPFVGASYQKVEVDGYSEQGERSTALSYHDQELDSLRLSLGLFGDYALSERTRIFGEVAREVEREDEDRRDLRMSLNSVAGNSFELPGAVPTGDQTRFTVGLAHRLTPGLALRANYHYRGNDNRDHGLGLSLAWDL</sequence>
<feature type="active site" description="Nucleophile" evidence="4">
    <location>
        <position position="37"/>
    </location>
</feature>
<feature type="active site" evidence="4">
    <location>
        <position position="311"/>
    </location>
</feature>
<dbReference type="InterPro" id="IPR001087">
    <property type="entry name" value="GDSL"/>
</dbReference>
<dbReference type="AlphaFoldDB" id="A0A2N8RGF2"/>
<dbReference type="GO" id="GO:0006629">
    <property type="term" value="P:lipid metabolic process"/>
    <property type="evidence" value="ECO:0007669"/>
    <property type="project" value="InterPro"/>
</dbReference>
<dbReference type="PANTHER" id="PTHR45648">
    <property type="entry name" value="GDSL LIPASE/ACYLHYDROLASE FAMILY PROTEIN (AFU_ORTHOLOGUE AFUA_4G14700)"/>
    <property type="match status" value="1"/>
</dbReference>
<dbReference type="PIRSF" id="PIRSF037375">
    <property type="entry name" value="Autotrns_EstA"/>
    <property type="match status" value="1"/>
</dbReference>
<dbReference type="SUPFAM" id="SSF52266">
    <property type="entry name" value="SGNH hydrolase"/>
    <property type="match status" value="1"/>
</dbReference>
<dbReference type="NCBIfam" id="TIGR01414">
    <property type="entry name" value="autotrans_barl"/>
    <property type="match status" value="1"/>
</dbReference>
<dbReference type="Pfam" id="PF03797">
    <property type="entry name" value="Autotransporter"/>
    <property type="match status" value="1"/>
</dbReference>
<keyword evidence="2" id="KW-0732">Signal</keyword>
<dbReference type="SMART" id="SM00869">
    <property type="entry name" value="Autotransporter"/>
    <property type="match status" value="1"/>
</dbReference>
<keyword evidence="3" id="KW-0378">Hydrolase</keyword>
<accession>A0A2N8RGF2</accession>
<evidence type="ECO:0000313" key="5">
    <source>
        <dbReference type="EMBL" id="PNF60163.1"/>
    </source>
</evidence>
<dbReference type="PROSITE" id="PS01098">
    <property type="entry name" value="LIPASE_GDSL_SER"/>
    <property type="match status" value="1"/>
</dbReference>
<dbReference type="InterPro" id="IPR006315">
    <property type="entry name" value="OM_autotransptr_brl_dom"/>
</dbReference>
<dbReference type="EMBL" id="POUM01000005">
    <property type="protein sequence ID" value="PNF60163.1"/>
    <property type="molecule type" value="Genomic_DNA"/>
</dbReference>
<dbReference type="Proteomes" id="UP000236003">
    <property type="component" value="Unassembled WGS sequence"/>
</dbReference>
<organism evidence="5 6">
    <name type="scientific">Stutzerimonas stutzeri</name>
    <name type="common">Pseudomonas stutzeri</name>
    <dbReference type="NCBI Taxonomy" id="316"/>
    <lineage>
        <taxon>Bacteria</taxon>
        <taxon>Pseudomonadati</taxon>
        <taxon>Pseudomonadota</taxon>
        <taxon>Gammaproteobacteria</taxon>
        <taxon>Pseudomonadales</taxon>
        <taxon>Pseudomonadaceae</taxon>
        <taxon>Stutzerimonas</taxon>
    </lineage>
</organism>
<reference evidence="5 6" key="1">
    <citation type="submission" date="2018-01" db="EMBL/GenBank/DDBJ databases">
        <title>Denitrification phenotypes of diverse strains of Pseudomonas stutzeri.</title>
        <authorList>
            <person name="Milligan D.A."/>
            <person name="Bergaust L."/>
            <person name="Bakken L.R."/>
            <person name="Frostegard A."/>
        </authorList>
    </citation>
    <scope>NUCLEOTIDE SEQUENCE [LARGE SCALE GENOMIC DNA]</scope>
    <source>
        <strain evidence="5 6">CCUG 44592</strain>
    </source>
</reference>
<evidence type="ECO:0000256" key="4">
    <source>
        <dbReference type="PIRSR" id="PIRSR037375-1"/>
    </source>
</evidence>
<dbReference type="InterPro" id="IPR036514">
    <property type="entry name" value="SGNH_hydro_sf"/>
</dbReference>
<dbReference type="Pfam" id="PF00657">
    <property type="entry name" value="Lipase_GDSL"/>
    <property type="match status" value="1"/>
</dbReference>
<evidence type="ECO:0000256" key="3">
    <source>
        <dbReference type="ARBA" id="ARBA00022801"/>
    </source>
</evidence>
<dbReference type="InterPro" id="IPR005546">
    <property type="entry name" value="Autotransporte_beta"/>
</dbReference>
<dbReference type="GO" id="GO:0019867">
    <property type="term" value="C:outer membrane"/>
    <property type="evidence" value="ECO:0007669"/>
    <property type="project" value="InterPro"/>
</dbReference>
<dbReference type="Gene3D" id="2.40.128.130">
    <property type="entry name" value="Autotransporter beta-domain"/>
    <property type="match status" value="1"/>
</dbReference>
<dbReference type="Gene3D" id="3.40.50.1110">
    <property type="entry name" value="SGNH hydrolase"/>
    <property type="match status" value="1"/>
</dbReference>
<evidence type="ECO:0000256" key="2">
    <source>
        <dbReference type="ARBA" id="ARBA00022729"/>
    </source>
</evidence>
<dbReference type="RefSeq" id="WP_003284205.1">
    <property type="nucleotide sequence ID" value="NZ_CP036186.1"/>
</dbReference>
<dbReference type="SUPFAM" id="SSF103515">
    <property type="entry name" value="Autotransporter"/>
    <property type="match status" value="1"/>
</dbReference>
<dbReference type="PANTHER" id="PTHR45648:SF22">
    <property type="entry name" value="GDSL LIPASE_ACYLHYDROLASE FAMILY PROTEIN (AFU_ORTHOLOGUE AFUA_4G14700)"/>
    <property type="match status" value="1"/>
</dbReference>
<evidence type="ECO:0000313" key="6">
    <source>
        <dbReference type="Proteomes" id="UP000236003"/>
    </source>
</evidence>
<evidence type="ECO:0000256" key="1">
    <source>
        <dbReference type="ARBA" id="ARBA00008668"/>
    </source>
</evidence>
<dbReference type="CDD" id="cd01847">
    <property type="entry name" value="Triacylglycerol_lipase_like"/>
    <property type="match status" value="1"/>
</dbReference>
<proteinExistence type="inferred from homology"/>
<name>A0A2N8RGF2_STUST</name>